<sequence length="148" mass="17654">MKSKRLSSILMCSLDLRKILKIFFQLLFRLTPIFFIILLYFLNLLIFKKYPTFIGCLCGTGIYFNNIYKINTFKKLRDNVLDNKENKLLTKDFFNIVLTFILTFLFIGLVYGLMSILGNVDDLGIIFWATSFIFQFMNWIKVPKRFFY</sequence>
<keyword evidence="1" id="KW-0812">Transmembrane</keyword>
<feature type="transmembrane region" description="Helical" evidence="1">
    <location>
        <begin position="93"/>
        <end position="117"/>
    </location>
</feature>
<dbReference type="EMBL" id="QMAP01000019">
    <property type="protein sequence ID" value="RXI44298.1"/>
    <property type="molecule type" value="Genomic_DNA"/>
</dbReference>
<evidence type="ECO:0000313" key="3">
    <source>
        <dbReference type="EMBL" id="RXI44298.1"/>
    </source>
</evidence>
<dbReference type="Proteomes" id="UP001321763">
    <property type="component" value="Plasmid pKHSU-234311-028-1"/>
</dbReference>
<reference evidence="2 5" key="2">
    <citation type="submission" date="2022-09" db="EMBL/GenBank/DDBJ databases">
        <title>complete genome sequences of Clostridium tetani str. KHSU-234311-028 isolated from soil.</title>
        <authorList>
            <person name="Sekizuka T."/>
            <person name="Shitada C."/>
            <person name="Takahashi M."/>
            <person name="Kuroda M."/>
        </authorList>
    </citation>
    <scope>NUCLEOTIDE SEQUENCE [LARGE SCALE GENOMIC DNA]</scope>
    <source>
        <strain evidence="2 5">KHSU-234311-028</strain>
        <plasmid evidence="2 5">pKHSU-234311-028-1</plasmid>
    </source>
</reference>
<gene>
    <name evidence="3" type="ORF">DP130_13570</name>
    <name evidence="2" type="ORF">K234311028_p10550</name>
</gene>
<dbReference type="RefSeq" id="WP_129031024.1">
    <property type="nucleotide sequence ID" value="NZ_AP026807.1"/>
</dbReference>
<feature type="transmembrane region" description="Helical" evidence="1">
    <location>
        <begin position="123"/>
        <end position="140"/>
    </location>
</feature>
<dbReference type="AlphaFoldDB" id="A0A4Q0VB02"/>
<keyword evidence="1" id="KW-1133">Transmembrane helix</keyword>
<evidence type="ECO:0000313" key="4">
    <source>
        <dbReference type="Proteomes" id="UP000290921"/>
    </source>
</evidence>
<evidence type="ECO:0000313" key="2">
    <source>
        <dbReference type="EMBL" id="BDR82496.1"/>
    </source>
</evidence>
<keyword evidence="2" id="KW-0614">Plasmid</keyword>
<feature type="transmembrane region" description="Helical" evidence="1">
    <location>
        <begin position="26"/>
        <end position="46"/>
    </location>
</feature>
<dbReference type="Proteomes" id="UP000290921">
    <property type="component" value="Unassembled WGS sequence"/>
</dbReference>
<organism evidence="3 4">
    <name type="scientific">Clostridium tetani</name>
    <dbReference type="NCBI Taxonomy" id="1513"/>
    <lineage>
        <taxon>Bacteria</taxon>
        <taxon>Bacillati</taxon>
        <taxon>Bacillota</taxon>
        <taxon>Clostridia</taxon>
        <taxon>Eubacteriales</taxon>
        <taxon>Clostridiaceae</taxon>
        <taxon>Clostridium</taxon>
    </lineage>
</organism>
<name>A0A4Q0VB02_CLOTA</name>
<evidence type="ECO:0000256" key="1">
    <source>
        <dbReference type="SAM" id="Phobius"/>
    </source>
</evidence>
<protein>
    <submittedName>
        <fullName evidence="3">Uncharacterized protein</fullName>
    </submittedName>
</protein>
<keyword evidence="1" id="KW-0472">Membrane</keyword>
<accession>A0A4Q0VB02</accession>
<dbReference type="EMBL" id="AP026819">
    <property type="protein sequence ID" value="BDR82496.1"/>
    <property type="molecule type" value="Genomic_DNA"/>
</dbReference>
<feature type="transmembrane region" description="Helical" evidence="1">
    <location>
        <begin position="52"/>
        <end position="68"/>
    </location>
</feature>
<evidence type="ECO:0000313" key="5">
    <source>
        <dbReference type="Proteomes" id="UP001321763"/>
    </source>
</evidence>
<geneLocation type="plasmid" evidence="2 5">
    <name>pKHSU-234311-028-1</name>
</geneLocation>
<proteinExistence type="predicted"/>
<reference evidence="3 4" key="1">
    <citation type="submission" date="2018-06" db="EMBL/GenBank/DDBJ databases">
        <title>Genome conservation of Clostridium tetani.</title>
        <authorList>
            <person name="Bruggemann H."/>
            <person name="Popoff M.R."/>
        </authorList>
    </citation>
    <scope>NUCLEOTIDE SEQUENCE [LARGE SCALE GENOMIC DNA]</scope>
    <source>
        <strain evidence="3 4">2017.061</strain>
    </source>
</reference>